<reference evidence="1 2" key="1">
    <citation type="journal article" date="2015" name="Stand. Genomic Sci.">
        <title>Genomic Encyclopedia of Bacterial and Archaeal Type Strains, Phase III: the genomes of soil and plant-associated and newly described type strains.</title>
        <authorList>
            <person name="Whitman W.B."/>
            <person name="Woyke T."/>
            <person name="Klenk H.P."/>
            <person name="Zhou Y."/>
            <person name="Lilburn T.G."/>
            <person name="Beck B.J."/>
            <person name="De Vos P."/>
            <person name="Vandamme P."/>
            <person name="Eisen J.A."/>
            <person name="Garrity G."/>
            <person name="Hugenholtz P."/>
            <person name="Kyrpides N.C."/>
        </authorList>
    </citation>
    <scope>NUCLEOTIDE SEQUENCE [LARGE SCALE GENOMIC DNA]</scope>
    <source>
        <strain evidence="1 2">VKM Ac-2541</strain>
    </source>
</reference>
<dbReference type="EMBL" id="SLWR01000014">
    <property type="protein sequence ID" value="TCO42373.1"/>
    <property type="molecule type" value="Genomic_DNA"/>
</dbReference>
<sequence>MQGDERQLHLGLDTGCSRDPARGRVCLDVVQQGGLPDAGFTTQHQRGALSGSQIGYDPIESLALASPAFQLKAPVSAP</sequence>
<comment type="caution">
    <text evidence="1">The sequence shown here is derived from an EMBL/GenBank/DDBJ whole genome shotgun (WGS) entry which is preliminary data.</text>
</comment>
<dbReference type="AlphaFoldDB" id="A0A4R2ICR9"/>
<keyword evidence="2" id="KW-1185">Reference proteome</keyword>
<dbReference type="Proteomes" id="UP000295573">
    <property type="component" value="Unassembled WGS sequence"/>
</dbReference>
<name>A0A4R2ICR9_9ACTN</name>
<protein>
    <submittedName>
        <fullName evidence="1">Uncharacterized protein</fullName>
    </submittedName>
</protein>
<proteinExistence type="predicted"/>
<evidence type="ECO:0000313" key="1">
    <source>
        <dbReference type="EMBL" id="TCO42373.1"/>
    </source>
</evidence>
<gene>
    <name evidence="1" type="ORF">EV646_114197</name>
</gene>
<evidence type="ECO:0000313" key="2">
    <source>
        <dbReference type="Proteomes" id="UP000295573"/>
    </source>
</evidence>
<accession>A0A4R2ICR9</accession>
<organism evidence="1 2">
    <name type="scientific">Kribbella antiqua</name>
    <dbReference type="NCBI Taxonomy" id="2512217"/>
    <lineage>
        <taxon>Bacteria</taxon>
        <taxon>Bacillati</taxon>
        <taxon>Actinomycetota</taxon>
        <taxon>Actinomycetes</taxon>
        <taxon>Propionibacteriales</taxon>
        <taxon>Kribbellaceae</taxon>
        <taxon>Kribbella</taxon>
    </lineage>
</organism>